<gene>
    <name evidence="1" type="ORF">FOF46_11905</name>
</gene>
<evidence type="ECO:0000313" key="1">
    <source>
        <dbReference type="EMBL" id="TSE08648.1"/>
    </source>
</evidence>
<sequence>MKKTEKDELIKYFQRGDKQLVCKLANVDKSMFFKWYHGDVKTTSLESFIIALSKKRKAHFEEVINQL</sequence>
<dbReference type="RefSeq" id="WP_143916595.1">
    <property type="nucleotide sequence ID" value="NZ_CANMIK010000021.1"/>
</dbReference>
<accession>A0A554VKS3</accession>
<dbReference type="Proteomes" id="UP000318833">
    <property type="component" value="Unassembled WGS sequence"/>
</dbReference>
<dbReference type="AlphaFoldDB" id="A0A554VKS3"/>
<comment type="caution">
    <text evidence="1">The sequence shown here is derived from an EMBL/GenBank/DDBJ whole genome shotgun (WGS) entry which is preliminary data.</text>
</comment>
<protein>
    <recommendedName>
        <fullName evidence="3">XRE family transcriptional regulator</fullName>
    </recommendedName>
</protein>
<evidence type="ECO:0008006" key="3">
    <source>
        <dbReference type="Google" id="ProtNLM"/>
    </source>
</evidence>
<name>A0A554VKS3_9FLAO</name>
<keyword evidence="2" id="KW-1185">Reference proteome</keyword>
<proteinExistence type="predicted"/>
<evidence type="ECO:0000313" key="2">
    <source>
        <dbReference type="Proteomes" id="UP000318833"/>
    </source>
</evidence>
<dbReference type="EMBL" id="VLNR01000021">
    <property type="protein sequence ID" value="TSE08648.1"/>
    <property type="molecule type" value="Genomic_DNA"/>
</dbReference>
<reference evidence="1 2" key="1">
    <citation type="submission" date="2019-07" db="EMBL/GenBank/DDBJ databases">
        <title>The draft genome sequence of Aquimarina algiphila M91.</title>
        <authorList>
            <person name="Meng X."/>
        </authorList>
    </citation>
    <scope>NUCLEOTIDE SEQUENCE [LARGE SCALE GENOMIC DNA]</scope>
    <source>
        <strain evidence="1 2">M91</strain>
    </source>
</reference>
<organism evidence="1 2">
    <name type="scientific">Aquimarina algiphila</name>
    <dbReference type="NCBI Taxonomy" id="2047982"/>
    <lineage>
        <taxon>Bacteria</taxon>
        <taxon>Pseudomonadati</taxon>
        <taxon>Bacteroidota</taxon>
        <taxon>Flavobacteriia</taxon>
        <taxon>Flavobacteriales</taxon>
        <taxon>Flavobacteriaceae</taxon>
        <taxon>Aquimarina</taxon>
    </lineage>
</organism>